<reference evidence="1 2" key="1">
    <citation type="submission" date="2020-07" db="EMBL/GenBank/DDBJ databases">
        <title>Comparative genomics of pyrophilous fungi reveals a link between fire events and developmental genes.</title>
        <authorList>
            <consortium name="DOE Joint Genome Institute"/>
            <person name="Steindorff A.S."/>
            <person name="Carver A."/>
            <person name="Calhoun S."/>
            <person name="Stillman K."/>
            <person name="Liu H."/>
            <person name="Lipzen A."/>
            <person name="Pangilinan J."/>
            <person name="Labutti K."/>
            <person name="Bruns T.D."/>
            <person name="Grigoriev I.V."/>
        </authorList>
    </citation>
    <scope>NUCLEOTIDE SEQUENCE [LARGE SCALE GENOMIC DNA]</scope>
    <source>
        <strain evidence="1 2">CBS 144469</strain>
    </source>
</reference>
<organism evidence="1 2">
    <name type="scientific">Ephemerocybe angulata</name>
    <dbReference type="NCBI Taxonomy" id="980116"/>
    <lineage>
        <taxon>Eukaryota</taxon>
        <taxon>Fungi</taxon>
        <taxon>Dikarya</taxon>
        <taxon>Basidiomycota</taxon>
        <taxon>Agaricomycotina</taxon>
        <taxon>Agaricomycetes</taxon>
        <taxon>Agaricomycetidae</taxon>
        <taxon>Agaricales</taxon>
        <taxon>Agaricineae</taxon>
        <taxon>Psathyrellaceae</taxon>
        <taxon>Ephemerocybe</taxon>
    </lineage>
</organism>
<protein>
    <submittedName>
        <fullName evidence="1">Uncharacterized protein</fullName>
    </submittedName>
</protein>
<dbReference type="AlphaFoldDB" id="A0A8H6IDK2"/>
<dbReference type="EMBL" id="JACGCI010000005">
    <property type="protein sequence ID" value="KAF6763620.1"/>
    <property type="molecule type" value="Genomic_DNA"/>
</dbReference>
<evidence type="ECO:0000313" key="2">
    <source>
        <dbReference type="Proteomes" id="UP000521943"/>
    </source>
</evidence>
<name>A0A8H6IDK2_9AGAR</name>
<evidence type="ECO:0000313" key="1">
    <source>
        <dbReference type="EMBL" id="KAF6763620.1"/>
    </source>
</evidence>
<accession>A0A8H6IDK2</accession>
<dbReference type="Proteomes" id="UP000521943">
    <property type="component" value="Unassembled WGS sequence"/>
</dbReference>
<sequence>MIRRLIFLARVGYLVSKRSTAKVHCTLETTRFSTAHPITPLCRCGAGPTKISEAKNSATPGEIRLAQFLDAL</sequence>
<feature type="non-terminal residue" evidence="1">
    <location>
        <position position="1"/>
    </location>
</feature>
<keyword evidence="2" id="KW-1185">Reference proteome</keyword>
<comment type="caution">
    <text evidence="1">The sequence shown here is derived from an EMBL/GenBank/DDBJ whole genome shotgun (WGS) entry which is preliminary data.</text>
</comment>
<proteinExistence type="predicted"/>
<gene>
    <name evidence="1" type="ORF">DFP72DRAFT_872939</name>
</gene>